<evidence type="ECO:0000313" key="6">
    <source>
        <dbReference type="Proteomes" id="UP000319383"/>
    </source>
</evidence>
<keyword evidence="6" id="KW-1185">Reference proteome</keyword>
<dbReference type="Pfam" id="PF00072">
    <property type="entry name" value="Response_reg"/>
    <property type="match status" value="1"/>
</dbReference>
<dbReference type="Proteomes" id="UP000319383">
    <property type="component" value="Chromosome"/>
</dbReference>
<dbReference type="Gene3D" id="3.40.50.2300">
    <property type="match status" value="1"/>
</dbReference>
<dbReference type="SUPFAM" id="SSF52172">
    <property type="entry name" value="CheY-like"/>
    <property type="match status" value="1"/>
</dbReference>
<dbReference type="EMBL" id="CP036276">
    <property type="protein sequence ID" value="QDU45869.1"/>
    <property type="molecule type" value="Genomic_DNA"/>
</dbReference>
<feature type="compositionally biased region" description="Polar residues" evidence="3">
    <location>
        <begin position="175"/>
        <end position="187"/>
    </location>
</feature>
<protein>
    <submittedName>
        <fullName evidence="5">Chemotaxis protein CheY</fullName>
    </submittedName>
</protein>
<evidence type="ECO:0000256" key="3">
    <source>
        <dbReference type="SAM" id="MobiDB-lite"/>
    </source>
</evidence>
<name>A0A517ZTR0_9PLAN</name>
<dbReference type="CDD" id="cd00156">
    <property type="entry name" value="REC"/>
    <property type="match status" value="1"/>
</dbReference>
<evidence type="ECO:0000256" key="1">
    <source>
        <dbReference type="ARBA" id="ARBA00022553"/>
    </source>
</evidence>
<keyword evidence="1 2" id="KW-0597">Phosphoprotein</keyword>
<accession>A0A517ZTR0</accession>
<feature type="region of interest" description="Disordered" evidence="3">
    <location>
        <begin position="153"/>
        <end position="194"/>
    </location>
</feature>
<dbReference type="RefSeq" id="WP_145378407.1">
    <property type="nucleotide sequence ID" value="NZ_CP036276.1"/>
</dbReference>
<dbReference type="SMART" id="SM00448">
    <property type="entry name" value="REC"/>
    <property type="match status" value="1"/>
</dbReference>
<proteinExistence type="predicted"/>
<feature type="modified residue" description="4-aspartylphosphate" evidence="2">
    <location>
        <position position="59"/>
    </location>
</feature>
<dbReference type="InterPro" id="IPR001789">
    <property type="entry name" value="Sig_transdc_resp-reg_receiver"/>
</dbReference>
<dbReference type="AlphaFoldDB" id="A0A517ZTR0"/>
<organism evidence="5 6">
    <name type="scientific">Symmachiella dynata</name>
    <dbReference type="NCBI Taxonomy" id="2527995"/>
    <lineage>
        <taxon>Bacteria</taxon>
        <taxon>Pseudomonadati</taxon>
        <taxon>Planctomycetota</taxon>
        <taxon>Planctomycetia</taxon>
        <taxon>Planctomycetales</taxon>
        <taxon>Planctomycetaceae</taxon>
        <taxon>Symmachiella</taxon>
    </lineage>
</organism>
<evidence type="ECO:0000313" key="5">
    <source>
        <dbReference type="EMBL" id="QDU45869.1"/>
    </source>
</evidence>
<feature type="domain" description="Response regulatory" evidence="4">
    <location>
        <begin position="11"/>
        <end position="126"/>
    </location>
</feature>
<dbReference type="PANTHER" id="PTHR44591:SF23">
    <property type="entry name" value="CHEY SUBFAMILY"/>
    <property type="match status" value="1"/>
</dbReference>
<feature type="compositionally biased region" description="Pro residues" evidence="3">
    <location>
        <begin position="155"/>
        <end position="164"/>
    </location>
</feature>
<evidence type="ECO:0000256" key="2">
    <source>
        <dbReference type="PROSITE-ProRule" id="PRU00169"/>
    </source>
</evidence>
<dbReference type="InterPro" id="IPR050595">
    <property type="entry name" value="Bact_response_regulator"/>
</dbReference>
<sequence length="194" mass="21927">MVNEIGARRSKVLIIDDDPLFRSMLASVMREKYIVFVAADGEEGYRKALAHPPHAIILDIRMPGWDGLKTLRTIRRNELLAELPVMILSSDASRETVIAAIHSGATDYLIKTSFTRKEFHSKLTRLIETARDRALDRPSRRRLEEAWSHVRRVPPATPIPPRENSPPAAAELPETVNTPSADNSQLQEIMDAWE</sequence>
<dbReference type="InterPro" id="IPR011006">
    <property type="entry name" value="CheY-like_superfamily"/>
</dbReference>
<evidence type="ECO:0000259" key="4">
    <source>
        <dbReference type="PROSITE" id="PS50110"/>
    </source>
</evidence>
<dbReference type="PANTHER" id="PTHR44591">
    <property type="entry name" value="STRESS RESPONSE REGULATOR PROTEIN 1"/>
    <property type="match status" value="1"/>
</dbReference>
<gene>
    <name evidence="5" type="primary">cheY_5</name>
    <name evidence="5" type="ORF">Mal52_43660</name>
</gene>
<reference evidence="5 6" key="1">
    <citation type="submission" date="2019-02" db="EMBL/GenBank/DDBJ databases">
        <title>Deep-cultivation of Planctomycetes and their phenomic and genomic characterization uncovers novel biology.</title>
        <authorList>
            <person name="Wiegand S."/>
            <person name="Jogler M."/>
            <person name="Boedeker C."/>
            <person name="Pinto D."/>
            <person name="Vollmers J."/>
            <person name="Rivas-Marin E."/>
            <person name="Kohn T."/>
            <person name="Peeters S.H."/>
            <person name="Heuer A."/>
            <person name="Rast P."/>
            <person name="Oberbeckmann S."/>
            <person name="Bunk B."/>
            <person name="Jeske O."/>
            <person name="Meyerdierks A."/>
            <person name="Storesund J.E."/>
            <person name="Kallscheuer N."/>
            <person name="Luecker S."/>
            <person name="Lage O.M."/>
            <person name="Pohl T."/>
            <person name="Merkel B.J."/>
            <person name="Hornburger P."/>
            <person name="Mueller R.-W."/>
            <person name="Bruemmer F."/>
            <person name="Labrenz M."/>
            <person name="Spormann A.M."/>
            <person name="Op den Camp H."/>
            <person name="Overmann J."/>
            <person name="Amann R."/>
            <person name="Jetten M.S.M."/>
            <person name="Mascher T."/>
            <person name="Medema M.H."/>
            <person name="Devos D.P."/>
            <person name="Kaster A.-K."/>
            <person name="Ovreas L."/>
            <person name="Rohde M."/>
            <person name="Galperin M.Y."/>
            <person name="Jogler C."/>
        </authorList>
    </citation>
    <scope>NUCLEOTIDE SEQUENCE [LARGE SCALE GENOMIC DNA]</scope>
    <source>
        <strain evidence="5 6">Mal52</strain>
    </source>
</reference>
<dbReference type="GO" id="GO:0000160">
    <property type="term" value="P:phosphorelay signal transduction system"/>
    <property type="evidence" value="ECO:0007669"/>
    <property type="project" value="InterPro"/>
</dbReference>
<dbReference type="KEGG" id="sdyn:Mal52_43660"/>
<dbReference type="PROSITE" id="PS50110">
    <property type="entry name" value="RESPONSE_REGULATORY"/>
    <property type="match status" value="1"/>
</dbReference>